<comment type="caution">
    <text evidence="1">The sequence shown here is derived from an EMBL/GenBank/DDBJ whole genome shotgun (WGS) entry which is preliminary data.</text>
</comment>
<dbReference type="Proteomes" id="UP000753908">
    <property type="component" value="Unassembled WGS sequence"/>
</dbReference>
<protein>
    <submittedName>
        <fullName evidence="1">DUF3181 family protein</fullName>
    </submittedName>
</protein>
<evidence type="ECO:0000313" key="2">
    <source>
        <dbReference type="Proteomes" id="UP000753908"/>
    </source>
</evidence>
<dbReference type="AlphaFoldDB" id="A0A951PH50"/>
<evidence type="ECO:0000313" key="1">
    <source>
        <dbReference type="EMBL" id="MBW4543307.1"/>
    </source>
</evidence>
<organism evidence="1 2">
    <name type="scientific">Symplocastrum torsivum CPER-KK1</name>
    <dbReference type="NCBI Taxonomy" id="450513"/>
    <lineage>
        <taxon>Bacteria</taxon>
        <taxon>Bacillati</taxon>
        <taxon>Cyanobacteriota</taxon>
        <taxon>Cyanophyceae</taxon>
        <taxon>Oscillatoriophycideae</taxon>
        <taxon>Oscillatoriales</taxon>
        <taxon>Microcoleaceae</taxon>
        <taxon>Symplocastrum</taxon>
    </lineage>
</organism>
<reference evidence="1" key="2">
    <citation type="journal article" date="2022" name="Microbiol. Resour. Announc.">
        <title>Metagenome Sequencing to Explore Phylogenomics of Terrestrial Cyanobacteria.</title>
        <authorList>
            <person name="Ward R.D."/>
            <person name="Stajich J.E."/>
            <person name="Johansen J.R."/>
            <person name="Huntemann M."/>
            <person name="Clum A."/>
            <person name="Foster B."/>
            <person name="Foster B."/>
            <person name="Roux S."/>
            <person name="Palaniappan K."/>
            <person name="Varghese N."/>
            <person name="Mukherjee S."/>
            <person name="Reddy T.B.K."/>
            <person name="Daum C."/>
            <person name="Copeland A."/>
            <person name="Chen I.A."/>
            <person name="Ivanova N.N."/>
            <person name="Kyrpides N.C."/>
            <person name="Shapiro N."/>
            <person name="Eloe-Fadrosh E.A."/>
            <person name="Pietrasiak N."/>
        </authorList>
    </citation>
    <scope>NUCLEOTIDE SEQUENCE</scope>
    <source>
        <strain evidence="1">CPER-KK1</strain>
    </source>
</reference>
<proteinExistence type="predicted"/>
<gene>
    <name evidence="1" type="ORF">KME25_02495</name>
</gene>
<accession>A0A951PH50</accession>
<dbReference type="Pfam" id="PF11378">
    <property type="entry name" value="DUF3181"/>
    <property type="match status" value="1"/>
</dbReference>
<dbReference type="InterPro" id="IPR021518">
    <property type="entry name" value="DUF3181"/>
</dbReference>
<dbReference type="EMBL" id="JAHHIF010000003">
    <property type="protein sequence ID" value="MBW4543307.1"/>
    <property type="molecule type" value="Genomic_DNA"/>
</dbReference>
<sequence>MASSNTTEAIEALAAEIGENIYIDVAKWHLYLRDAHLHTTLAEQIYPLLTNKNLSEDQVQQILQRIPVKLGGGKREVPLADLLPMQCQVNLMDLLEEYQDSL</sequence>
<reference evidence="1" key="1">
    <citation type="submission" date="2021-05" db="EMBL/GenBank/DDBJ databases">
        <authorList>
            <person name="Pietrasiak N."/>
            <person name="Ward R."/>
            <person name="Stajich J.E."/>
            <person name="Kurbessoian T."/>
        </authorList>
    </citation>
    <scope>NUCLEOTIDE SEQUENCE</scope>
    <source>
        <strain evidence="1">CPER-KK1</strain>
    </source>
</reference>
<name>A0A951PH50_9CYAN</name>